<dbReference type="EMBL" id="JAFHKJ010000028">
    <property type="protein sequence ID" value="MBN2975750.1"/>
    <property type="molecule type" value="Genomic_DNA"/>
</dbReference>
<protein>
    <submittedName>
        <fullName evidence="5">Glycosyl hydrolase</fullName>
    </submittedName>
</protein>
<evidence type="ECO:0000259" key="4">
    <source>
        <dbReference type="Pfam" id="PF14870"/>
    </source>
</evidence>
<dbReference type="GO" id="GO:0009523">
    <property type="term" value="C:photosystem II"/>
    <property type="evidence" value="ECO:0007669"/>
    <property type="project" value="UniProtKB-KW"/>
</dbReference>
<dbReference type="SUPFAM" id="SSF110296">
    <property type="entry name" value="Oligoxyloglucan reducing end-specific cellobiohydrolase"/>
    <property type="match status" value="1"/>
</dbReference>
<dbReference type="PANTHER" id="PTHR47199">
    <property type="entry name" value="PHOTOSYSTEM II STABILITY/ASSEMBLY FACTOR HCF136, CHLOROPLASTIC"/>
    <property type="match status" value="1"/>
</dbReference>
<dbReference type="GO" id="GO:0015979">
    <property type="term" value="P:photosynthesis"/>
    <property type="evidence" value="ECO:0007669"/>
    <property type="project" value="UniProtKB-KW"/>
</dbReference>
<name>A0A9X0YA44_9PSED</name>
<dbReference type="Gene3D" id="2.130.10.10">
    <property type="entry name" value="YVTN repeat-like/Quinoprotein amine dehydrogenase"/>
    <property type="match status" value="1"/>
</dbReference>
<reference evidence="5 6" key="1">
    <citation type="journal article" date="2021" name="Int. J. Syst. Evol. Microbiol.">
        <title>Pseudomonas lactucae sp. nov., a pathogen causing bacterial rot of lettuce in Japan.</title>
        <authorList>
            <person name="Sawada H."/>
            <person name="Fujikawa T."/>
            <person name="Satou M."/>
        </authorList>
    </citation>
    <scope>NUCLEOTIDE SEQUENCE [LARGE SCALE GENOMIC DNA]</scope>
    <source>
        <strain evidence="5 6">MAFF 301381</strain>
    </source>
</reference>
<keyword evidence="3" id="KW-0732">Signal</keyword>
<feature type="signal peptide" evidence="3">
    <location>
        <begin position="1"/>
        <end position="26"/>
    </location>
</feature>
<evidence type="ECO:0000256" key="3">
    <source>
        <dbReference type="SAM" id="SignalP"/>
    </source>
</evidence>
<dbReference type="InterPro" id="IPR015943">
    <property type="entry name" value="WD40/YVTN_repeat-like_dom_sf"/>
</dbReference>
<keyword evidence="5" id="KW-0378">Hydrolase</keyword>
<keyword evidence="2" id="KW-0604">Photosystem II</keyword>
<dbReference type="AlphaFoldDB" id="A0A9X0YA44"/>
<sequence length="326" mass="34550">MKALLRYSLCGLTAVGIGLQVACAVADESVGPLQPSPAAHSVQALRSPILAAAWAGSRVVAVGADGVVLLSDDQARSFRQADDVPVSSTLTGVSFVDAEHGWAVGHWGAVLATTDGGRRWQVQRLITEEDRPLFSVHFFDAQHGVAVGLWSLVLVTQDAGKTWVEQEANSELKDLADLNLTSLFADNSGSVYATAEQGRVLYSADKGNSWRYLNTGYAGSLWCGLSLDSQTLLVGGQRGTLLRSEDAGQTWTRINLDTTRSITSIASDGADVLLVGLDGLQRRSRDGGKTFFAVPNDVGDSLTVALPTPGDKWALFSRHGLVPGSE</sequence>
<dbReference type="Pfam" id="PF14870">
    <property type="entry name" value="PSII_BNR"/>
    <property type="match status" value="1"/>
</dbReference>
<keyword evidence="6" id="KW-1185">Reference proteome</keyword>
<accession>A0A9X0YA44</accession>
<proteinExistence type="predicted"/>
<comment type="caution">
    <text evidence="5">The sequence shown here is derived from an EMBL/GenBank/DDBJ whole genome shotgun (WGS) entry which is preliminary data.</text>
</comment>
<dbReference type="GO" id="GO:0016787">
    <property type="term" value="F:hydrolase activity"/>
    <property type="evidence" value="ECO:0007669"/>
    <property type="project" value="UniProtKB-KW"/>
</dbReference>
<gene>
    <name evidence="5" type="ORF">JWR99_07035</name>
</gene>
<organism evidence="5 6">
    <name type="scientific">Pseudomonas lactucae</name>
    <dbReference type="NCBI Taxonomy" id="2813360"/>
    <lineage>
        <taxon>Bacteria</taxon>
        <taxon>Pseudomonadati</taxon>
        <taxon>Pseudomonadota</taxon>
        <taxon>Gammaproteobacteria</taxon>
        <taxon>Pseudomonadales</taxon>
        <taxon>Pseudomonadaceae</taxon>
        <taxon>Pseudomonas</taxon>
    </lineage>
</organism>
<dbReference type="CDD" id="cd15482">
    <property type="entry name" value="Sialidase_non-viral"/>
    <property type="match status" value="1"/>
</dbReference>
<evidence type="ECO:0000256" key="1">
    <source>
        <dbReference type="ARBA" id="ARBA00022531"/>
    </source>
</evidence>
<evidence type="ECO:0000256" key="2">
    <source>
        <dbReference type="ARBA" id="ARBA00023276"/>
    </source>
</evidence>
<feature type="chain" id="PRO_5040728288" evidence="3">
    <location>
        <begin position="27"/>
        <end position="326"/>
    </location>
</feature>
<keyword evidence="1" id="KW-0602">Photosynthesis</keyword>
<feature type="domain" description="Photosynthesis system II assembly factor Ycf48/Hcf136-like" evidence="4">
    <location>
        <begin position="80"/>
        <end position="213"/>
    </location>
</feature>
<evidence type="ECO:0000313" key="5">
    <source>
        <dbReference type="EMBL" id="MBN2975750.1"/>
    </source>
</evidence>
<dbReference type="Proteomes" id="UP001154860">
    <property type="component" value="Unassembled WGS sequence"/>
</dbReference>
<dbReference type="PANTHER" id="PTHR47199:SF2">
    <property type="entry name" value="PHOTOSYSTEM II STABILITY_ASSEMBLY FACTOR HCF136, CHLOROPLASTIC"/>
    <property type="match status" value="1"/>
</dbReference>
<evidence type="ECO:0000313" key="6">
    <source>
        <dbReference type="Proteomes" id="UP001154860"/>
    </source>
</evidence>
<dbReference type="InterPro" id="IPR028203">
    <property type="entry name" value="PSII_CF48-like_dom"/>
</dbReference>
<dbReference type="RefSeq" id="WP_205489470.1">
    <property type="nucleotide sequence ID" value="NZ_JAFHKI010000024.1"/>
</dbReference>
<reference evidence="5 6" key="2">
    <citation type="journal article" date="2023" name="Plant Pathol.">
        <title>Dismantling and reorganizing Pseudomonas marginalis sensu#lato.</title>
        <authorList>
            <person name="Sawada H."/>
            <person name="Fujikawa T."/>
            <person name="Satou M."/>
        </authorList>
    </citation>
    <scope>NUCLEOTIDE SEQUENCE [LARGE SCALE GENOMIC DNA]</scope>
    <source>
        <strain evidence="5 6">MAFF 301381</strain>
    </source>
</reference>